<dbReference type="Pfam" id="PF01872">
    <property type="entry name" value="RibD_C"/>
    <property type="match status" value="1"/>
</dbReference>
<dbReference type="RefSeq" id="WP_354701660.1">
    <property type="nucleotide sequence ID" value="NZ_CP114014.1"/>
</dbReference>
<gene>
    <name evidence="2" type="ORF">DSM112329_01986</name>
</gene>
<sequence length="181" mass="19170">MTKIIESTFITLDGVIGDPHVWGMPYWDEEHNGYAGKLSQATGALLLGRETYQAFIEPWTSRAGDPGADEMNARPKYVASRTLPAGPADWNAEVLEGDAVDAVRDLKSAGGPDLLKYGTGTFSADLIAAGLIDELHLWVFPVVAGSGARLLDGAPLTHLQLLDTTTFASGIVVHVLGPKAA</sequence>
<organism evidence="2">
    <name type="scientific">Paraconexibacter sp. AEG42_29</name>
    <dbReference type="NCBI Taxonomy" id="2997339"/>
    <lineage>
        <taxon>Bacteria</taxon>
        <taxon>Bacillati</taxon>
        <taxon>Actinomycetota</taxon>
        <taxon>Thermoleophilia</taxon>
        <taxon>Solirubrobacterales</taxon>
        <taxon>Paraconexibacteraceae</taxon>
        <taxon>Paraconexibacter</taxon>
    </lineage>
</organism>
<dbReference type="PANTHER" id="PTHR38011:SF11">
    <property type="entry name" value="2,5-DIAMINO-6-RIBOSYLAMINO-4(3H)-PYRIMIDINONE 5'-PHOSPHATE REDUCTASE"/>
    <property type="match status" value="1"/>
</dbReference>
<dbReference type="AlphaFoldDB" id="A0AAU7AUJ1"/>
<dbReference type="SUPFAM" id="SSF53597">
    <property type="entry name" value="Dihydrofolate reductase-like"/>
    <property type="match status" value="1"/>
</dbReference>
<dbReference type="InterPro" id="IPR002734">
    <property type="entry name" value="RibDG_C"/>
</dbReference>
<accession>A0AAU7AUJ1</accession>
<evidence type="ECO:0000313" key="2">
    <source>
        <dbReference type="EMBL" id="XAY05142.1"/>
    </source>
</evidence>
<dbReference type="Gene3D" id="3.40.430.10">
    <property type="entry name" value="Dihydrofolate Reductase, subunit A"/>
    <property type="match status" value="1"/>
</dbReference>
<dbReference type="KEGG" id="parq:DSM112329_01986"/>
<dbReference type="InterPro" id="IPR050765">
    <property type="entry name" value="Riboflavin_Biosynth_HTPR"/>
</dbReference>
<dbReference type="PANTHER" id="PTHR38011">
    <property type="entry name" value="DIHYDROFOLATE REDUCTASE FAMILY PROTEIN (AFU_ORTHOLOGUE AFUA_8G06820)"/>
    <property type="match status" value="1"/>
</dbReference>
<name>A0AAU7AUJ1_9ACTN</name>
<dbReference type="GO" id="GO:0009231">
    <property type="term" value="P:riboflavin biosynthetic process"/>
    <property type="evidence" value="ECO:0007669"/>
    <property type="project" value="InterPro"/>
</dbReference>
<evidence type="ECO:0000259" key="1">
    <source>
        <dbReference type="Pfam" id="PF01872"/>
    </source>
</evidence>
<protein>
    <recommendedName>
        <fullName evidence="1">Bacterial bifunctional deaminase-reductase C-terminal domain-containing protein</fullName>
    </recommendedName>
</protein>
<dbReference type="InterPro" id="IPR024072">
    <property type="entry name" value="DHFR-like_dom_sf"/>
</dbReference>
<dbReference type="EMBL" id="CP114014">
    <property type="protein sequence ID" value="XAY05142.1"/>
    <property type="molecule type" value="Genomic_DNA"/>
</dbReference>
<dbReference type="GO" id="GO:0008703">
    <property type="term" value="F:5-amino-6-(5-phosphoribosylamino)uracil reductase activity"/>
    <property type="evidence" value="ECO:0007669"/>
    <property type="project" value="InterPro"/>
</dbReference>
<feature type="domain" description="Bacterial bifunctional deaminase-reductase C-terminal" evidence="1">
    <location>
        <begin position="3"/>
        <end position="173"/>
    </location>
</feature>
<reference evidence="2" key="1">
    <citation type="submission" date="2022-12" db="EMBL/GenBank/DDBJ databases">
        <title>Paraconexibacter alkalitolerans sp. nov. and Baekduia alba sp. nov., isolated from soil and emended description of the genera Paraconexibacter (Chun et al., 2020) and Baekduia (An et al., 2020).</title>
        <authorList>
            <person name="Vieira S."/>
            <person name="Huber K.J."/>
            <person name="Geppert A."/>
            <person name="Wolf J."/>
            <person name="Neumann-Schaal M."/>
            <person name="Muesken M."/>
            <person name="Overmann J."/>
        </authorList>
    </citation>
    <scope>NUCLEOTIDE SEQUENCE</scope>
    <source>
        <strain evidence="2">AEG42_29</strain>
    </source>
</reference>
<proteinExistence type="predicted"/>